<evidence type="ECO:0000256" key="6">
    <source>
        <dbReference type="ARBA" id="ARBA00022777"/>
    </source>
</evidence>
<dbReference type="InterPro" id="IPR057564">
    <property type="entry name" value="HEAT_ATR"/>
</dbReference>
<dbReference type="EC" id="2.7.11.1" evidence="2"/>
<evidence type="ECO:0000259" key="11">
    <source>
        <dbReference type="PROSITE" id="PS51189"/>
    </source>
</evidence>
<evidence type="ECO:0000256" key="3">
    <source>
        <dbReference type="ARBA" id="ARBA00022679"/>
    </source>
</evidence>
<keyword evidence="7" id="KW-0067">ATP-binding</keyword>
<dbReference type="Proteomes" id="UP001626550">
    <property type="component" value="Unassembled WGS sequence"/>
</dbReference>
<dbReference type="InterPro" id="IPR036738">
    <property type="entry name" value="FRB_sf"/>
</dbReference>
<dbReference type="GO" id="GO:0031931">
    <property type="term" value="C:TORC1 complex"/>
    <property type="evidence" value="ECO:0007669"/>
    <property type="project" value="UniProtKB-ARBA"/>
</dbReference>
<dbReference type="EMBL" id="JBJKFK010004361">
    <property type="protein sequence ID" value="KAL3309051.1"/>
    <property type="molecule type" value="Genomic_DNA"/>
</dbReference>
<comment type="catalytic activity">
    <reaction evidence="8">
        <text>L-threonyl-[protein] + ATP = O-phospho-L-threonyl-[protein] + ADP + H(+)</text>
        <dbReference type="Rhea" id="RHEA:46608"/>
        <dbReference type="Rhea" id="RHEA-COMP:11060"/>
        <dbReference type="Rhea" id="RHEA-COMP:11605"/>
        <dbReference type="ChEBI" id="CHEBI:15378"/>
        <dbReference type="ChEBI" id="CHEBI:30013"/>
        <dbReference type="ChEBI" id="CHEBI:30616"/>
        <dbReference type="ChEBI" id="CHEBI:61977"/>
        <dbReference type="ChEBI" id="CHEBI:456216"/>
        <dbReference type="EC" id="2.7.11.1"/>
    </reaction>
</comment>
<dbReference type="AlphaFoldDB" id="A0ABD2PTF2"/>
<feature type="coiled-coil region" evidence="10">
    <location>
        <begin position="1"/>
        <end position="28"/>
    </location>
</feature>
<keyword evidence="3" id="KW-0808">Transferase</keyword>
<organism evidence="12 13">
    <name type="scientific">Cichlidogyrus casuarinus</name>
    <dbReference type="NCBI Taxonomy" id="1844966"/>
    <lineage>
        <taxon>Eukaryota</taxon>
        <taxon>Metazoa</taxon>
        <taxon>Spiralia</taxon>
        <taxon>Lophotrochozoa</taxon>
        <taxon>Platyhelminthes</taxon>
        <taxon>Monogenea</taxon>
        <taxon>Monopisthocotylea</taxon>
        <taxon>Dactylogyridea</taxon>
        <taxon>Ancyrocephalidae</taxon>
        <taxon>Cichlidogyrus</taxon>
    </lineage>
</organism>
<dbReference type="FunFam" id="1.20.120.150:FF:000001">
    <property type="entry name" value="Serine/threonine-protein kinase TOR"/>
    <property type="match status" value="1"/>
</dbReference>
<keyword evidence="4" id="KW-0677">Repeat</keyword>
<dbReference type="PANTHER" id="PTHR11139">
    <property type="entry name" value="ATAXIA TELANGIECTASIA MUTATED ATM -RELATED"/>
    <property type="match status" value="1"/>
</dbReference>
<evidence type="ECO:0000313" key="12">
    <source>
        <dbReference type="EMBL" id="KAL3309051.1"/>
    </source>
</evidence>
<dbReference type="Pfam" id="PF02259">
    <property type="entry name" value="FAT"/>
    <property type="match status" value="1"/>
</dbReference>
<keyword evidence="6" id="KW-0418">Kinase</keyword>
<dbReference type="Pfam" id="PF23593">
    <property type="entry name" value="HEAT_ATR"/>
    <property type="match status" value="1"/>
</dbReference>
<accession>A0ABD2PTF2</accession>
<evidence type="ECO:0000313" key="13">
    <source>
        <dbReference type="Proteomes" id="UP001626550"/>
    </source>
</evidence>
<dbReference type="InterPro" id="IPR050517">
    <property type="entry name" value="DDR_Repair_Kinase"/>
</dbReference>
<comment type="caution">
    <text evidence="12">The sequence shown here is derived from an EMBL/GenBank/DDBJ whole genome shotgun (WGS) entry which is preliminary data.</text>
</comment>
<evidence type="ECO:0000256" key="9">
    <source>
        <dbReference type="ARBA" id="ARBA00048679"/>
    </source>
</evidence>
<evidence type="ECO:0000256" key="10">
    <source>
        <dbReference type="SAM" id="Coils"/>
    </source>
</evidence>
<dbReference type="PROSITE" id="PS51189">
    <property type="entry name" value="FAT"/>
    <property type="match status" value="1"/>
</dbReference>
<dbReference type="PANTHER" id="PTHR11139:SF9">
    <property type="entry name" value="SERINE_THREONINE-PROTEIN KINASE MTOR"/>
    <property type="match status" value="1"/>
</dbReference>
<dbReference type="InterPro" id="IPR014009">
    <property type="entry name" value="PIK_FAT"/>
</dbReference>
<dbReference type="Pfam" id="PF08771">
    <property type="entry name" value="FRB_dom"/>
    <property type="match status" value="1"/>
</dbReference>
<dbReference type="SMART" id="SM01345">
    <property type="entry name" value="Rapamycin_bind"/>
    <property type="match status" value="1"/>
</dbReference>
<evidence type="ECO:0000256" key="8">
    <source>
        <dbReference type="ARBA" id="ARBA00047899"/>
    </source>
</evidence>
<comment type="similarity">
    <text evidence="1">Belongs to the PI3/PI4-kinase family.</text>
</comment>
<evidence type="ECO:0000256" key="1">
    <source>
        <dbReference type="ARBA" id="ARBA00011031"/>
    </source>
</evidence>
<dbReference type="InterPro" id="IPR009076">
    <property type="entry name" value="FRB_dom"/>
</dbReference>
<dbReference type="GO" id="GO:0005524">
    <property type="term" value="F:ATP binding"/>
    <property type="evidence" value="ECO:0007669"/>
    <property type="project" value="UniProtKB-KW"/>
</dbReference>
<keyword evidence="13" id="KW-1185">Reference proteome</keyword>
<feature type="non-terminal residue" evidence="12">
    <location>
        <position position="815"/>
    </location>
</feature>
<keyword evidence="10" id="KW-0175">Coiled coil</keyword>
<gene>
    <name evidence="12" type="ORF">Ciccas_012407</name>
</gene>
<evidence type="ECO:0000256" key="4">
    <source>
        <dbReference type="ARBA" id="ARBA00022737"/>
    </source>
</evidence>
<keyword evidence="5" id="KW-0547">Nucleotide-binding</keyword>
<evidence type="ECO:0000256" key="2">
    <source>
        <dbReference type="ARBA" id="ARBA00012513"/>
    </source>
</evidence>
<comment type="catalytic activity">
    <reaction evidence="9">
        <text>L-seryl-[protein] + ATP = O-phospho-L-seryl-[protein] + ADP + H(+)</text>
        <dbReference type="Rhea" id="RHEA:17989"/>
        <dbReference type="Rhea" id="RHEA-COMP:9863"/>
        <dbReference type="Rhea" id="RHEA-COMP:11604"/>
        <dbReference type="ChEBI" id="CHEBI:15378"/>
        <dbReference type="ChEBI" id="CHEBI:29999"/>
        <dbReference type="ChEBI" id="CHEBI:30616"/>
        <dbReference type="ChEBI" id="CHEBI:83421"/>
        <dbReference type="ChEBI" id="CHEBI:456216"/>
        <dbReference type="EC" id="2.7.11.1"/>
    </reaction>
</comment>
<dbReference type="InterPro" id="IPR003151">
    <property type="entry name" value="PIK-rel_kinase_FAT"/>
</dbReference>
<dbReference type="Gene3D" id="1.20.120.150">
    <property type="entry name" value="FKBP12-rapamycin binding domain"/>
    <property type="match status" value="1"/>
</dbReference>
<proteinExistence type="inferred from homology"/>
<evidence type="ECO:0000256" key="5">
    <source>
        <dbReference type="ARBA" id="ARBA00022741"/>
    </source>
</evidence>
<feature type="domain" description="FAT" evidence="11">
    <location>
        <begin position="1"/>
        <end position="686"/>
    </location>
</feature>
<name>A0ABD2PTF2_9PLAT</name>
<reference evidence="12 13" key="1">
    <citation type="submission" date="2024-11" db="EMBL/GenBank/DDBJ databases">
        <title>Adaptive evolution of stress response genes in parasites aligns with host niche diversity.</title>
        <authorList>
            <person name="Hahn C."/>
            <person name="Resl P."/>
        </authorList>
    </citation>
    <scope>NUCLEOTIDE SEQUENCE [LARGE SCALE GENOMIC DNA]</scope>
    <source>
        <strain evidence="12">EGGRZ-B1_66</strain>
        <tissue evidence="12">Body</tissue>
    </source>
</reference>
<protein>
    <recommendedName>
        <fullName evidence="2">non-specific serine/threonine protein kinase</fullName>
        <ecNumber evidence="2">2.7.11.1</ecNumber>
    </recommendedName>
</protein>
<sequence>MEKWYEQLEDWDRALNMYERKLEEQRYRNNEALLLGRMRCLHALGHWPQLISIANERWTLATKELRSEMGPFAITAAWSLNLWDKFAQFVAAIPTDSKVSSSFFNAVLAVRKDDFASAREHIARARDMLDAGLTTSASENYSRAYSDLLDAQLLSELEEVIQYKIHQERRPTLLRAWYNRLLGCQSLVQEWNLILLVRSLVLKPQEQLKSWLKFSGLCRRNNRMGLSRQILENMSPKDQTNLMQIDFNRDPAVTLSHAKWLWANSNTKLRESAIDHLTALKDKVLTPMLDILSKVIAENKLSLLIQFADDPAYGHLRELIFSLSTSPNLEEKLDQYKLIMSKCCMRLGHWYSELYAQNLPGLSHQPPSILNDMFDLTSTQSSDANRTAIRIANQFIQTPKPQEQSTSSARSEMPWQTAQSVVINCYRTATETAPNKRAAWQAWAMANYSLFNKLDIFKAHLDRAEAQRKAKTDSDSDLPIVVNKLKHLSYPNKQSTKFLLVLVVVALLSETAVRVFGGERPSLDRQVPAKVERHRILSLQSRQNTPTLDAIEAASASGISTTQMNSDLQLADTKNDLNRCMEIRAAPSVRGFINAIALSPKANLQDSLRLINLLFKFGHMADIRDLIRVGLTKIPLENWLLVTQQLLARIDTSKDHVASIIIDLLIAVGRKHPQAIINPLVLSFKSGGSDKRRQNANRILFSMELHSQALVSQAFMLNEELIRSSITWIEMWSECLEDASRVYFGEKDEPKMFRLLHPLHLVMERGPETLNESQFLLEFGKELQECRKHCERYEQTGVHMDLHQAWEGYYALYRI</sequence>
<evidence type="ECO:0000256" key="7">
    <source>
        <dbReference type="ARBA" id="ARBA00022840"/>
    </source>
</evidence>
<dbReference type="GO" id="GO:0004674">
    <property type="term" value="F:protein serine/threonine kinase activity"/>
    <property type="evidence" value="ECO:0007669"/>
    <property type="project" value="UniProtKB-EC"/>
</dbReference>
<dbReference type="SUPFAM" id="SSF47212">
    <property type="entry name" value="FKBP12-rapamycin-binding domain of FKBP-rapamycin-associated protein (FRAP)"/>
    <property type="match status" value="1"/>
</dbReference>